<keyword evidence="9" id="KW-1185">Reference proteome</keyword>
<evidence type="ECO:0000256" key="7">
    <source>
        <dbReference type="SAM" id="Phobius"/>
    </source>
</evidence>
<keyword evidence="6 7" id="KW-0472">Membrane</keyword>
<feature type="transmembrane region" description="Helical" evidence="7">
    <location>
        <begin position="27"/>
        <end position="45"/>
    </location>
</feature>
<reference evidence="8 9" key="1">
    <citation type="submission" date="2014-03" db="EMBL/GenBank/DDBJ databases">
        <title>The genome of Kluyveromyces dobzhanskii.</title>
        <authorList>
            <person name="Nystedt B."/>
            <person name="Astrom S."/>
        </authorList>
    </citation>
    <scope>NUCLEOTIDE SEQUENCE [LARGE SCALE GENOMIC DNA]</scope>
    <source>
        <strain evidence="8 9">CBS 2104</strain>
    </source>
</reference>
<feature type="transmembrane region" description="Helical" evidence="7">
    <location>
        <begin position="57"/>
        <end position="80"/>
    </location>
</feature>
<dbReference type="OrthoDB" id="4062836at2759"/>
<proteinExistence type="predicted"/>
<evidence type="ECO:0000256" key="5">
    <source>
        <dbReference type="ARBA" id="ARBA00022989"/>
    </source>
</evidence>
<dbReference type="GO" id="GO:0005351">
    <property type="term" value="F:carbohydrate:proton symporter activity"/>
    <property type="evidence" value="ECO:0007669"/>
    <property type="project" value="TreeGrafter"/>
</dbReference>
<feature type="transmembrane region" description="Helical" evidence="7">
    <location>
        <begin position="92"/>
        <end position="108"/>
    </location>
</feature>
<dbReference type="Proteomes" id="UP000031516">
    <property type="component" value="Unassembled WGS sequence"/>
</dbReference>
<dbReference type="PANTHER" id="PTHR48022:SF5">
    <property type="entry name" value="ALPHA-GLUCOSIDES PERMEASE MPH2-RELATED"/>
    <property type="match status" value="1"/>
</dbReference>
<dbReference type="Gene3D" id="1.20.1250.20">
    <property type="entry name" value="MFS general substrate transporter like domains"/>
    <property type="match status" value="1"/>
</dbReference>
<dbReference type="InterPro" id="IPR050360">
    <property type="entry name" value="MFS_Sugar_Transporters"/>
</dbReference>
<evidence type="ECO:0000313" key="9">
    <source>
        <dbReference type="Proteomes" id="UP000031516"/>
    </source>
</evidence>
<evidence type="ECO:0000313" key="8">
    <source>
        <dbReference type="EMBL" id="CDO94117.1"/>
    </source>
</evidence>
<comment type="caution">
    <text evidence="8">The sequence shown here is derived from an EMBL/GenBank/DDBJ whole genome shotgun (WGS) entry which is preliminary data.</text>
</comment>
<dbReference type="Pfam" id="PF00083">
    <property type="entry name" value="Sugar_tr"/>
    <property type="match status" value="1"/>
</dbReference>
<evidence type="ECO:0000256" key="2">
    <source>
        <dbReference type="ARBA" id="ARBA00022448"/>
    </source>
</evidence>
<evidence type="ECO:0000256" key="6">
    <source>
        <dbReference type="ARBA" id="ARBA00023136"/>
    </source>
</evidence>
<comment type="subcellular location">
    <subcellularLocation>
        <location evidence="1">Membrane</location>
        <topology evidence="1">Multi-pass membrane protein</topology>
    </subcellularLocation>
</comment>
<dbReference type="EMBL" id="CCBQ010000034">
    <property type="protein sequence ID" value="CDO94117.1"/>
    <property type="molecule type" value="Genomic_DNA"/>
</dbReference>
<dbReference type="InterPro" id="IPR036259">
    <property type="entry name" value="MFS_trans_sf"/>
</dbReference>
<keyword evidence="4 7" id="KW-0812">Transmembrane</keyword>
<keyword evidence="2" id="KW-0813">Transport</keyword>
<dbReference type="AlphaFoldDB" id="A0A0A8L5F1"/>
<evidence type="ECO:0000256" key="4">
    <source>
        <dbReference type="ARBA" id="ARBA00022692"/>
    </source>
</evidence>
<dbReference type="PANTHER" id="PTHR48022">
    <property type="entry name" value="PLASTIDIC GLUCOSE TRANSPORTER 4"/>
    <property type="match status" value="1"/>
</dbReference>
<evidence type="ECO:0000256" key="3">
    <source>
        <dbReference type="ARBA" id="ARBA00022597"/>
    </source>
</evidence>
<accession>A0A0A8L5F1</accession>
<protein>
    <submittedName>
        <fullName evidence="8">WGS project CCBQ000000000 data, contig 00124</fullName>
    </submittedName>
</protein>
<dbReference type="InterPro" id="IPR005828">
    <property type="entry name" value="MFS_sugar_transport-like"/>
</dbReference>
<name>A0A0A8L5F1_9SACH</name>
<evidence type="ECO:0000256" key="1">
    <source>
        <dbReference type="ARBA" id="ARBA00004141"/>
    </source>
</evidence>
<sequence length="171" mass="19206">MAVMLVTGGLGFSSSKGASWGAGSMLLIYNFFYNSTLGPVVYCVVSEIPSDRLRTKTVVLARNAYNLIAIVNSILTPYMLNSYQWNWGAKTGLFWGGFAAVCLAWAYFDLPETKGRTFAELDELFHEKIPARNFKSTHVEPFARETMMKDIAGNAELNLETIEEEEFDYKK</sequence>
<gene>
    <name evidence="8" type="ORF">KLDO_g2399</name>
</gene>
<keyword evidence="3" id="KW-0762">Sugar transport</keyword>
<keyword evidence="5 7" id="KW-1133">Transmembrane helix</keyword>
<organism evidence="8 9">
    <name type="scientific">Kluyveromyces dobzhanskii CBS 2104</name>
    <dbReference type="NCBI Taxonomy" id="1427455"/>
    <lineage>
        <taxon>Eukaryota</taxon>
        <taxon>Fungi</taxon>
        <taxon>Dikarya</taxon>
        <taxon>Ascomycota</taxon>
        <taxon>Saccharomycotina</taxon>
        <taxon>Saccharomycetes</taxon>
        <taxon>Saccharomycetales</taxon>
        <taxon>Saccharomycetaceae</taxon>
        <taxon>Kluyveromyces</taxon>
    </lineage>
</organism>
<dbReference type="SUPFAM" id="SSF103473">
    <property type="entry name" value="MFS general substrate transporter"/>
    <property type="match status" value="1"/>
</dbReference>
<dbReference type="GO" id="GO:0016020">
    <property type="term" value="C:membrane"/>
    <property type="evidence" value="ECO:0007669"/>
    <property type="project" value="UniProtKB-SubCell"/>
</dbReference>